<dbReference type="InterPro" id="IPR046537">
    <property type="entry name" value="DUF6602"/>
</dbReference>
<keyword evidence="3" id="KW-1185">Reference proteome</keyword>
<dbReference type="CDD" id="cd21411">
    <property type="entry name" value="NucC"/>
    <property type="match status" value="1"/>
</dbReference>
<protein>
    <recommendedName>
        <fullName evidence="1">DUF6602 domain-containing protein</fullName>
    </recommendedName>
</protein>
<dbReference type="EMBL" id="JAENIK010000009">
    <property type="protein sequence ID" value="MBK1815737.1"/>
    <property type="molecule type" value="Genomic_DNA"/>
</dbReference>
<name>A0A934V742_9BACT</name>
<dbReference type="Proteomes" id="UP000600139">
    <property type="component" value="Unassembled WGS sequence"/>
</dbReference>
<organism evidence="2 3">
    <name type="scientific">Luteolibacter yonseiensis</name>
    <dbReference type="NCBI Taxonomy" id="1144680"/>
    <lineage>
        <taxon>Bacteria</taxon>
        <taxon>Pseudomonadati</taxon>
        <taxon>Verrucomicrobiota</taxon>
        <taxon>Verrucomicrobiia</taxon>
        <taxon>Verrucomicrobiales</taxon>
        <taxon>Verrucomicrobiaceae</taxon>
        <taxon>Luteolibacter</taxon>
    </lineage>
</organism>
<gene>
    <name evidence="2" type="ORF">JIN84_08920</name>
</gene>
<accession>A0A934V742</accession>
<evidence type="ECO:0000313" key="2">
    <source>
        <dbReference type="EMBL" id="MBK1815737.1"/>
    </source>
</evidence>
<sequence length="249" mass="27766">MAKKKTQTPPSLSELFEGYQKGLIANLGISRKLITHPVAKGDATELRWIKMLRTYLPTRYQVERAFVIDSDGTLSQQQDLVIFDRHFSLFIFEHEGVAYIPAESVYAVFEVKPEITPKYIGYAGDKAESVRRLKRTSGRIVQAGGDVHTPKPPPQILAGILALDCKWKEPMGANFKGYLQGLSANRALNLGCVARHGAFEITDATPTSFTWDVSRPDTAVMSFVLTLTRLLQKMGTVPAIQIEEYAKHL</sequence>
<evidence type="ECO:0000259" key="1">
    <source>
        <dbReference type="Pfam" id="PF20247"/>
    </source>
</evidence>
<dbReference type="RefSeq" id="WP_200350694.1">
    <property type="nucleotide sequence ID" value="NZ_BAABHZ010000008.1"/>
</dbReference>
<evidence type="ECO:0000313" key="3">
    <source>
        <dbReference type="Proteomes" id="UP000600139"/>
    </source>
</evidence>
<dbReference type="AlphaFoldDB" id="A0A934V742"/>
<comment type="caution">
    <text evidence="2">The sequence shown here is derived from an EMBL/GenBank/DDBJ whole genome shotgun (WGS) entry which is preliminary data.</text>
</comment>
<dbReference type="Pfam" id="PF20247">
    <property type="entry name" value="DUF6602"/>
    <property type="match status" value="1"/>
</dbReference>
<feature type="domain" description="DUF6602" evidence="1">
    <location>
        <begin position="32"/>
        <end position="133"/>
    </location>
</feature>
<proteinExistence type="predicted"/>
<reference evidence="2" key="1">
    <citation type="submission" date="2021-01" db="EMBL/GenBank/DDBJ databases">
        <title>Modified the classification status of verrucomicrobia.</title>
        <authorList>
            <person name="Feng X."/>
        </authorList>
    </citation>
    <scope>NUCLEOTIDE SEQUENCE</scope>
    <source>
        <strain evidence="2">JCM 18052</strain>
    </source>
</reference>